<feature type="transmembrane region" description="Helical" evidence="14">
    <location>
        <begin position="260"/>
        <end position="282"/>
    </location>
</feature>
<feature type="transmembrane region" description="Helical" evidence="14">
    <location>
        <begin position="392"/>
        <end position="412"/>
    </location>
</feature>
<dbReference type="AlphaFoldDB" id="A0A2N5S428"/>
<evidence type="ECO:0000256" key="6">
    <source>
        <dbReference type="ARBA" id="ARBA00022692"/>
    </source>
</evidence>
<dbReference type="InterPro" id="IPR013130">
    <property type="entry name" value="Fe3_Rdtase_TM_dom"/>
</dbReference>
<dbReference type="PROSITE" id="PS51384">
    <property type="entry name" value="FAD_FR"/>
    <property type="match status" value="1"/>
</dbReference>
<feature type="transmembrane region" description="Helical" evidence="14">
    <location>
        <begin position="294"/>
        <end position="313"/>
    </location>
</feature>
<dbReference type="GO" id="GO:0015677">
    <property type="term" value="P:copper ion import"/>
    <property type="evidence" value="ECO:0007669"/>
    <property type="project" value="TreeGrafter"/>
</dbReference>
<evidence type="ECO:0000313" key="17">
    <source>
        <dbReference type="Proteomes" id="UP000235392"/>
    </source>
</evidence>
<feature type="transmembrane region" description="Helical" evidence="14">
    <location>
        <begin position="169"/>
        <end position="195"/>
    </location>
</feature>
<comment type="catalytic activity">
    <reaction evidence="13">
        <text>2 a Fe(II)-siderophore + NADP(+) + H(+) = 2 a Fe(III)-siderophore + NADPH</text>
        <dbReference type="Rhea" id="RHEA:28795"/>
        <dbReference type="Rhea" id="RHEA-COMP:11342"/>
        <dbReference type="Rhea" id="RHEA-COMP:11344"/>
        <dbReference type="ChEBI" id="CHEBI:15378"/>
        <dbReference type="ChEBI" id="CHEBI:29033"/>
        <dbReference type="ChEBI" id="CHEBI:29034"/>
        <dbReference type="ChEBI" id="CHEBI:57783"/>
        <dbReference type="ChEBI" id="CHEBI:58349"/>
        <dbReference type="EC" id="1.16.1.9"/>
    </reaction>
</comment>
<evidence type="ECO:0000256" key="10">
    <source>
        <dbReference type="ARBA" id="ARBA00023065"/>
    </source>
</evidence>
<keyword evidence="8 14" id="KW-1133">Transmembrane helix</keyword>
<comment type="caution">
    <text evidence="16">The sequence shown here is derived from an EMBL/GenBank/DDBJ whole genome shotgun (WGS) entry which is preliminary data.</text>
</comment>
<evidence type="ECO:0000256" key="12">
    <source>
        <dbReference type="ARBA" id="ARBA00023180"/>
    </source>
</evidence>
<feature type="transmembrane region" description="Helical" evidence="14">
    <location>
        <begin position="334"/>
        <end position="354"/>
    </location>
</feature>
<comment type="similarity">
    <text evidence="2">Belongs to the ferric reductase (FRE) family.</text>
</comment>
<reference evidence="16 17" key="1">
    <citation type="submission" date="2017-11" db="EMBL/GenBank/DDBJ databases">
        <title>De novo assembly and phasing of dikaryotic genomes from two isolates of Puccinia coronata f. sp. avenae, the causal agent of oat crown rust.</title>
        <authorList>
            <person name="Miller M.E."/>
            <person name="Zhang Y."/>
            <person name="Omidvar V."/>
            <person name="Sperschneider J."/>
            <person name="Schwessinger B."/>
            <person name="Raley C."/>
            <person name="Palmer J.M."/>
            <person name="Garnica D."/>
            <person name="Upadhyaya N."/>
            <person name="Rathjen J."/>
            <person name="Taylor J.M."/>
            <person name="Park R.F."/>
            <person name="Dodds P.N."/>
            <person name="Hirsch C.D."/>
            <person name="Kianian S.F."/>
            <person name="Figueroa M."/>
        </authorList>
    </citation>
    <scope>NUCLEOTIDE SEQUENCE [LARGE SCALE GENOMIC DNA]</scope>
    <source>
        <strain evidence="16">12SD80</strain>
    </source>
</reference>
<gene>
    <name evidence="16" type="ORF">PCASD_21452</name>
</gene>
<dbReference type="InterPro" id="IPR017927">
    <property type="entry name" value="FAD-bd_FR_type"/>
</dbReference>
<keyword evidence="10" id="KW-0406">Ion transport</keyword>
<dbReference type="Gene3D" id="3.40.50.80">
    <property type="entry name" value="Nucleotide-binding domain of ferredoxin-NADP reductase (FNR) module"/>
    <property type="match status" value="1"/>
</dbReference>
<evidence type="ECO:0000256" key="7">
    <source>
        <dbReference type="ARBA" id="ARBA00022982"/>
    </source>
</evidence>
<dbReference type="InterPro" id="IPR039261">
    <property type="entry name" value="FNR_nucleotide-bd"/>
</dbReference>
<keyword evidence="5" id="KW-1003">Cell membrane</keyword>
<dbReference type="Pfam" id="PF01794">
    <property type="entry name" value="Ferric_reduct"/>
    <property type="match status" value="1"/>
</dbReference>
<evidence type="ECO:0000259" key="15">
    <source>
        <dbReference type="PROSITE" id="PS51384"/>
    </source>
</evidence>
<evidence type="ECO:0000256" key="14">
    <source>
        <dbReference type="SAM" id="Phobius"/>
    </source>
</evidence>
<evidence type="ECO:0000256" key="5">
    <source>
        <dbReference type="ARBA" id="ARBA00022475"/>
    </source>
</evidence>
<dbReference type="InterPro" id="IPR017938">
    <property type="entry name" value="Riboflavin_synthase-like_b-brl"/>
</dbReference>
<name>A0A2N5S428_9BASI</name>
<evidence type="ECO:0000256" key="1">
    <source>
        <dbReference type="ARBA" id="ARBA00004651"/>
    </source>
</evidence>
<keyword evidence="4" id="KW-0813">Transport</keyword>
<dbReference type="PANTHER" id="PTHR32361:SF9">
    <property type="entry name" value="FERRIC REDUCTASE TRANSMEMBRANE COMPONENT 3-RELATED"/>
    <property type="match status" value="1"/>
</dbReference>
<evidence type="ECO:0000256" key="9">
    <source>
        <dbReference type="ARBA" id="ARBA00023002"/>
    </source>
</evidence>
<evidence type="ECO:0000256" key="3">
    <source>
        <dbReference type="ARBA" id="ARBA00012668"/>
    </source>
</evidence>
<dbReference type="InterPro" id="IPR051410">
    <property type="entry name" value="Ferric/Cupric_Reductase"/>
</dbReference>
<evidence type="ECO:0000256" key="13">
    <source>
        <dbReference type="ARBA" id="ARBA00048483"/>
    </source>
</evidence>
<comment type="subcellular location">
    <subcellularLocation>
        <location evidence="1">Cell membrane</location>
        <topology evidence="1">Multi-pass membrane protein</topology>
    </subcellularLocation>
</comment>
<accession>A0A2N5S428</accession>
<dbReference type="EC" id="1.16.1.9" evidence="3"/>
<dbReference type="PANTHER" id="PTHR32361">
    <property type="entry name" value="FERRIC/CUPRIC REDUCTASE TRANSMEMBRANE COMPONENT"/>
    <property type="match status" value="1"/>
</dbReference>
<dbReference type="SUPFAM" id="SSF63380">
    <property type="entry name" value="Riboflavin synthase domain-like"/>
    <property type="match status" value="1"/>
</dbReference>
<dbReference type="GO" id="GO:0006879">
    <property type="term" value="P:intracellular iron ion homeostasis"/>
    <property type="evidence" value="ECO:0007669"/>
    <property type="project" value="TreeGrafter"/>
</dbReference>
<dbReference type="GO" id="GO:0006826">
    <property type="term" value="P:iron ion transport"/>
    <property type="evidence" value="ECO:0007669"/>
    <property type="project" value="UniProtKB-ARBA"/>
</dbReference>
<dbReference type="SFLD" id="SFLDS00052">
    <property type="entry name" value="Ferric_Reductase_Domain"/>
    <property type="match status" value="1"/>
</dbReference>
<keyword evidence="9" id="KW-0560">Oxidoreductase</keyword>
<evidence type="ECO:0000313" key="16">
    <source>
        <dbReference type="EMBL" id="PLW07982.1"/>
    </source>
</evidence>
<dbReference type="Proteomes" id="UP000235392">
    <property type="component" value="Unassembled WGS sequence"/>
</dbReference>
<evidence type="ECO:0000256" key="8">
    <source>
        <dbReference type="ARBA" id="ARBA00022989"/>
    </source>
</evidence>
<proteinExistence type="inferred from homology"/>
<dbReference type="GO" id="GO:0005886">
    <property type="term" value="C:plasma membrane"/>
    <property type="evidence" value="ECO:0007669"/>
    <property type="project" value="UniProtKB-SubCell"/>
</dbReference>
<keyword evidence="6 14" id="KW-0812">Transmembrane</keyword>
<evidence type="ECO:0000256" key="11">
    <source>
        <dbReference type="ARBA" id="ARBA00023136"/>
    </source>
</evidence>
<keyword evidence="11 14" id="KW-0472">Membrane</keyword>
<evidence type="ECO:0000256" key="4">
    <source>
        <dbReference type="ARBA" id="ARBA00022448"/>
    </source>
</evidence>
<dbReference type="Pfam" id="PF08030">
    <property type="entry name" value="NAD_binding_6"/>
    <property type="match status" value="1"/>
</dbReference>
<keyword evidence="12" id="KW-0325">Glycoprotein</keyword>
<dbReference type="EMBL" id="PGCI01001093">
    <property type="protein sequence ID" value="PLW07982.1"/>
    <property type="molecule type" value="Genomic_DNA"/>
</dbReference>
<dbReference type="SFLD" id="SFLDG01168">
    <property type="entry name" value="Ferric_reductase_subgroup_(FRE"/>
    <property type="match status" value="1"/>
</dbReference>
<keyword evidence="7" id="KW-0249">Electron transport</keyword>
<dbReference type="InterPro" id="IPR013112">
    <property type="entry name" value="FAD-bd_8"/>
</dbReference>
<dbReference type="CDD" id="cd06186">
    <property type="entry name" value="NOX_Duox_like_FAD_NADP"/>
    <property type="match status" value="1"/>
</dbReference>
<organism evidence="16 17">
    <name type="scientific">Puccinia coronata f. sp. avenae</name>
    <dbReference type="NCBI Taxonomy" id="200324"/>
    <lineage>
        <taxon>Eukaryota</taxon>
        <taxon>Fungi</taxon>
        <taxon>Dikarya</taxon>
        <taxon>Basidiomycota</taxon>
        <taxon>Pucciniomycotina</taxon>
        <taxon>Pucciniomycetes</taxon>
        <taxon>Pucciniales</taxon>
        <taxon>Pucciniaceae</taxon>
        <taxon>Puccinia</taxon>
    </lineage>
</organism>
<feature type="domain" description="FAD-binding FR-type" evidence="15">
    <location>
        <begin position="432"/>
        <end position="583"/>
    </location>
</feature>
<sequence length="756" mass="84595">MDDSAALVATAQVVLAFDRYVIFVPDLSDHFDPRFLGMTVSSDVEEASDGFVGVLILRHSATRTCEMMSSQFDGGHPEQACPPSPTFYTSPPWEVCNALPSCDSVASDDQHPPYRSKIRRTLVLLSSWWDVWLSRPMSSGFQMTESQLSLDSQLQKEANQLITAEALSFLLGSFLAGFFLAALIRSPFTIIYVITGRFKQGWILRRSRQTAEISIVRNWRFPGIPHTINAIKARRAQILFVEYLYWYNRLTLQSIWGCQLLTLAKLSVGLFYVMVVIISILWKNSSASDLLSHFRRPASIAMFQFPILFLLAMKNNLCGFLGVGHERINFLHRLIGRTVVLCSIIHAGIIWKAQVSPPGQLLKQPTFLYGAISLAMMIFLTLTSIGPVRKRFYQCFLGAHIFGYILLLFALWKHVKDTHLPIMLCCGCKIVDQMLQAFNTRFRTAQFTSLPGKITIIEVPNLGTGWRAGQFVFLRIYSRKYVLEKHPFTIANAPATDSPYGAKNNLVLIAKANGDYTRRIHEIGLTKAAMESECTSEAKKYPDPWAQSMFPGHTKSELGLIDSSYGSQLLVSVEGPYGHTYQDMRSHETVVLVGAGVGCTFVMSLFEEVVGSSLRGLASTRNILIYWTLRDIDMLEFFVDPIRENLRIAQSVDVAVQIKIYVTSTMGIYRPPPFRELTVTRRRMNIIEVVNESVNITIAEINALGRSDPASGIGIASAGVSPSFSKALRDATLSIDHKTFSEIGGITVHTEIFDNQ</sequence>
<evidence type="ECO:0000256" key="2">
    <source>
        <dbReference type="ARBA" id="ARBA00006278"/>
    </source>
</evidence>
<dbReference type="SUPFAM" id="SSF52343">
    <property type="entry name" value="Ferredoxin reductase-like, C-terminal NADP-linked domain"/>
    <property type="match status" value="1"/>
</dbReference>
<dbReference type="Pfam" id="PF08022">
    <property type="entry name" value="FAD_binding_8"/>
    <property type="match status" value="1"/>
</dbReference>
<feature type="transmembrane region" description="Helical" evidence="14">
    <location>
        <begin position="366"/>
        <end position="385"/>
    </location>
</feature>
<protein>
    <recommendedName>
        <fullName evidence="3">ferric-chelate reductase (NADPH)</fullName>
        <ecNumber evidence="3">1.16.1.9</ecNumber>
    </recommendedName>
</protein>
<dbReference type="GO" id="GO:0052851">
    <property type="term" value="F:ferric-chelate reductase (NADPH) activity"/>
    <property type="evidence" value="ECO:0007669"/>
    <property type="project" value="UniProtKB-EC"/>
</dbReference>
<dbReference type="InterPro" id="IPR013121">
    <property type="entry name" value="Fe_red_NAD-bd_6"/>
</dbReference>